<accession>M7SSS1</accession>
<name>M7SSS1_EUTLA</name>
<dbReference type="AlphaFoldDB" id="M7SSS1"/>
<dbReference type="EMBL" id="KB706409">
    <property type="protein sequence ID" value="EMR67543.1"/>
    <property type="molecule type" value="Genomic_DNA"/>
</dbReference>
<dbReference type="KEGG" id="ela:UCREL1_5465"/>
<evidence type="ECO:0000313" key="2">
    <source>
        <dbReference type="EMBL" id="EMR67543.1"/>
    </source>
</evidence>
<dbReference type="OrthoDB" id="4736796at2759"/>
<evidence type="ECO:0000313" key="3">
    <source>
        <dbReference type="Proteomes" id="UP000012174"/>
    </source>
</evidence>
<protein>
    <submittedName>
        <fullName evidence="2">Uncharacterized protein</fullName>
    </submittedName>
</protein>
<dbReference type="Proteomes" id="UP000012174">
    <property type="component" value="Unassembled WGS sequence"/>
</dbReference>
<organism evidence="2 3">
    <name type="scientific">Eutypa lata (strain UCR-EL1)</name>
    <name type="common">Grapevine dieback disease fungus</name>
    <name type="synonym">Eutypa armeniacae</name>
    <dbReference type="NCBI Taxonomy" id="1287681"/>
    <lineage>
        <taxon>Eukaryota</taxon>
        <taxon>Fungi</taxon>
        <taxon>Dikarya</taxon>
        <taxon>Ascomycota</taxon>
        <taxon>Pezizomycotina</taxon>
        <taxon>Sordariomycetes</taxon>
        <taxon>Xylariomycetidae</taxon>
        <taxon>Xylariales</taxon>
        <taxon>Diatrypaceae</taxon>
        <taxon>Eutypa</taxon>
    </lineage>
</organism>
<reference evidence="3" key="1">
    <citation type="journal article" date="2013" name="Genome Announc.">
        <title>Draft genome sequence of the grapevine dieback fungus Eutypa lata UCR-EL1.</title>
        <authorList>
            <person name="Blanco-Ulate B."/>
            <person name="Rolshausen P.E."/>
            <person name="Cantu D."/>
        </authorList>
    </citation>
    <scope>NUCLEOTIDE SEQUENCE [LARGE SCALE GENOMIC DNA]</scope>
    <source>
        <strain evidence="3">UCR-EL1</strain>
    </source>
</reference>
<feature type="compositionally biased region" description="Acidic residues" evidence="1">
    <location>
        <begin position="179"/>
        <end position="218"/>
    </location>
</feature>
<sequence>MPRRRKDGKKPPRHKAKQQRLRELLPRIGFDFADKRSRAMLAGVDSAKIKEHIRAFAGDLNKTLVDEALAAVFEPAIAAMEEDPDKISDMMPGEFWGAIKQTLPWIGQDISGHALFSLVIALVVAHEKYDAAYPYENSKHRYGKLAEAVHKFGELLKQHHQDNLLIMSIYFDSSTSLPSDEEDEDDDEDAVEDEDEGEDKDVDVDMEGGGVDVEDQEGELAGAVVAMNLD</sequence>
<feature type="region of interest" description="Disordered" evidence="1">
    <location>
        <begin position="1"/>
        <end position="20"/>
    </location>
</feature>
<proteinExistence type="predicted"/>
<keyword evidence="3" id="KW-1185">Reference proteome</keyword>
<evidence type="ECO:0000256" key="1">
    <source>
        <dbReference type="SAM" id="MobiDB-lite"/>
    </source>
</evidence>
<dbReference type="HOGENOM" id="CLU_1204759_0_0_1"/>
<gene>
    <name evidence="2" type="ORF">UCREL1_5465</name>
</gene>
<feature type="region of interest" description="Disordered" evidence="1">
    <location>
        <begin position="175"/>
        <end position="230"/>
    </location>
</feature>
<feature type="compositionally biased region" description="Basic residues" evidence="1">
    <location>
        <begin position="1"/>
        <end position="19"/>
    </location>
</feature>